<dbReference type="PANTHER" id="PTHR11695:SF294">
    <property type="entry name" value="RETICULON-4-INTERACTING PROTEIN 1, MITOCHONDRIAL"/>
    <property type="match status" value="1"/>
</dbReference>
<dbReference type="InterPro" id="IPR013149">
    <property type="entry name" value="ADH-like_C"/>
</dbReference>
<accession>A0A814Z7S6</accession>
<dbReference type="Gene3D" id="3.40.50.720">
    <property type="entry name" value="NAD(P)-binding Rossmann-like Domain"/>
    <property type="match status" value="1"/>
</dbReference>
<protein>
    <recommendedName>
        <fullName evidence="1">Alcohol dehydrogenase-like C-terminal domain-containing protein</fullName>
    </recommendedName>
</protein>
<reference evidence="2" key="1">
    <citation type="submission" date="2021-02" db="EMBL/GenBank/DDBJ databases">
        <authorList>
            <person name="Nowell W R."/>
        </authorList>
    </citation>
    <scope>NUCLEOTIDE SEQUENCE</scope>
</reference>
<name>A0A814Z7S6_9BILA</name>
<feature type="domain" description="Alcohol dehydrogenase-like C-terminal" evidence="1">
    <location>
        <begin position="41"/>
        <end position="168"/>
    </location>
</feature>
<dbReference type="InterPro" id="IPR050700">
    <property type="entry name" value="YIM1/Zinc_Alcohol_DH_Fams"/>
</dbReference>
<gene>
    <name evidence="2" type="ORF">RFH988_LOCUS26588</name>
</gene>
<dbReference type="InterPro" id="IPR036291">
    <property type="entry name" value="NAD(P)-bd_dom_sf"/>
</dbReference>
<comment type="caution">
    <text evidence="2">The sequence shown here is derived from an EMBL/GenBank/DDBJ whole genome shotgun (WGS) entry which is preliminary data.</text>
</comment>
<proteinExistence type="predicted"/>
<dbReference type="Pfam" id="PF00107">
    <property type="entry name" value="ADH_zinc_N"/>
    <property type="match status" value="1"/>
</dbReference>
<dbReference type="PANTHER" id="PTHR11695">
    <property type="entry name" value="ALCOHOL DEHYDROGENASE RELATED"/>
    <property type="match status" value="1"/>
</dbReference>
<evidence type="ECO:0000259" key="1">
    <source>
        <dbReference type="Pfam" id="PF00107"/>
    </source>
</evidence>
<dbReference type="OrthoDB" id="48317at2759"/>
<dbReference type="EMBL" id="CAJNOO010002134">
    <property type="protein sequence ID" value="CAF1239326.1"/>
    <property type="molecule type" value="Genomic_DNA"/>
</dbReference>
<dbReference type="SUPFAM" id="SSF51735">
    <property type="entry name" value="NAD(P)-binding Rossmann-fold domains"/>
    <property type="match status" value="1"/>
</dbReference>
<dbReference type="AlphaFoldDB" id="A0A814Z7S6"/>
<evidence type="ECO:0000313" key="2">
    <source>
        <dbReference type="EMBL" id="CAF1239326.1"/>
    </source>
</evidence>
<sequence>MVEAAAVPLACETSYQVLFKQASPIIGPGSKIMVCGGSSATGLYAIQLAKAVGAHVATTCSQRNFSLMEKLGYRVVEASDDMTVDPQQLIVIDYNNKDFGQELKGSVSNVGTFRKLVLCLDQDYDVVYDCVGGEQQWIAAQQILKRGGQFITIVGNDPEMKITLKYLATMGSSLLAHKFRSIFSSAKH</sequence>
<dbReference type="Proteomes" id="UP000663882">
    <property type="component" value="Unassembled WGS sequence"/>
</dbReference>
<evidence type="ECO:0000313" key="3">
    <source>
        <dbReference type="Proteomes" id="UP000663882"/>
    </source>
</evidence>
<organism evidence="2 3">
    <name type="scientific">Rotaria sordida</name>
    <dbReference type="NCBI Taxonomy" id="392033"/>
    <lineage>
        <taxon>Eukaryota</taxon>
        <taxon>Metazoa</taxon>
        <taxon>Spiralia</taxon>
        <taxon>Gnathifera</taxon>
        <taxon>Rotifera</taxon>
        <taxon>Eurotatoria</taxon>
        <taxon>Bdelloidea</taxon>
        <taxon>Philodinida</taxon>
        <taxon>Philodinidae</taxon>
        <taxon>Rotaria</taxon>
    </lineage>
</organism>